<dbReference type="InterPro" id="IPR001054">
    <property type="entry name" value="A/G_cyclase"/>
</dbReference>
<dbReference type="InterPro" id="IPR011009">
    <property type="entry name" value="Kinase-like_dom_sf"/>
</dbReference>
<sequence>MRALPLLAALALCAPAAAAAAAADSPALLVLRAACLAGPAAFAEGPLRRHAEATGRSAALQGPVRLLGHVETCGPEWRATVTREALATLSGGATVALAGWAGSAACEALDAAALALGRPRPTACAEGPARAAAAVRVVARLRWARALVPPAPPGSECAAALARLRRELAVAGVTVRAAPLSADELDRRPQVVIVCASVHSSELAALAAAPRATRPALLVLHVDAPQREARRSVPDPVRHTDDALSKSNITLDLGKLPYERKIENLSSTPTLPENANLSLSYPGTYKKSFPSPSTAGFVNNAATRYRNKRTRYGVGAAQSSTSKAVFRVGLVVNTIKTSIIYDSLLNYSHSVNVVRPAEQTKTPENEFKVTRPADPRAGRARRAPRDTLSPAGPLASLEPLAHELDEAFRDQTLLLSSHNLELVPSPASLVENAYDEVLDVLLRNSTIESTTIVPRSYFLYQLEPKTNESPWRRIAIIATVSNVSISSESWSTTAEVTNITSEFERWSDERSSAERDEASSVSVPVLIACITLALSAAGALGLGTRWAATRRRRRRRRGDAVLAPGDFAFPADERRRVGEGMETMLSCWLQQLHEFGGPELERPDLLKQPPRPAPHAPSAPSSTCSINRVALDRRTKYKGDAVFMKYLPTNMAIELKRKATDVLLVMQSLRHENLNPFIGCLCELRPALVFDHCGRGSLEDVLMLDEIKLDWTFRLSLLTDLVKGMRYLHASPLRAHGRLTSRNCVVDSRWVLRVTDYGLPAFQRAQGLPQPTRTSRELLWTAPELLRESRGAGRGSQPGDVFSFAIVMQEVIVRGEPYCMLSLTPDEIIEKVMRPPPLIRPSVSMGAAPPEAVSVMRQCWSEAPELRPDFNRLLDIFRHLHKGRKINIVDTMFEMLEKYSNNLEDLIRERTEQLDMEKKKTEQLLNRMLPRSVAERLMLGSRVEPEEFEEVSIYFSDIVGFTALAARSTPVQVVDLLNDLYTTFDAAIEQYRVYKVETIGDAYMVVGGLPVRTRDHAEAVATMALHLLHLAGRFRVRHLPATPLRLRIGLHTGPVCAAVVGLTMPRYCLFGDTVNTASRMESTGAAWRIQVSAATAERLTAAGGYRLRSRGLTQIKGKGAMHTYWLLGKEGFDKPLPVPPPLENGEEVLFETDGENESEPSSLATASPGRSTQPIERQRSDPCSTPDKFAWQRSGAMSADSSPPRMPRTPADHSAPYARYKCLAGGARVLRRQWSLERGDALAAAAGEQAPDAADAPPAALLPAAPRAPPPKYRTRPDPPPDDDAARPRPP</sequence>
<dbReference type="InterPro" id="IPR050401">
    <property type="entry name" value="Cyclic_nucleotide_synthase"/>
</dbReference>
<accession>A0ABR3IG55</accession>
<keyword evidence="5" id="KW-0547">Nucleotide-binding</keyword>
<evidence type="ECO:0000256" key="6">
    <source>
        <dbReference type="ARBA" id="ARBA00022989"/>
    </source>
</evidence>
<evidence type="ECO:0000256" key="5">
    <source>
        <dbReference type="ARBA" id="ARBA00022741"/>
    </source>
</evidence>
<dbReference type="Pfam" id="PF00211">
    <property type="entry name" value="Guanylate_cyc"/>
    <property type="match status" value="1"/>
</dbReference>
<evidence type="ECO:0000313" key="16">
    <source>
        <dbReference type="EMBL" id="KAL0895221.1"/>
    </source>
</evidence>
<keyword evidence="13" id="KW-0732">Signal</keyword>
<feature type="domain" description="Guanylate cyclase" evidence="15">
    <location>
        <begin position="952"/>
        <end position="1081"/>
    </location>
</feature>
<keyword evidence="11" id="KW-0175">Coiled coil</keyword>
<feature type="signal peptide" evidence="13">
    <location>
        <begin position="1"/>
        <end position="19"/>
    </location>
</feature>
<feature type="region of interest" description="Disordered" evidence="12">
    <location>
        <begin position="599"/>
        <end position="623"/>
    </location>
</feature>
<dbReference type="Pfam" id="PF07714">
    <property type="entry name" value="PK_Tyr_Ser-Thr"/>
    <property type="match status" value="1"/>
</dbReference>
<dbReference type="InterPro" id="IPR029787">
    <property type="entry name" value="Nucleotide_cyclase"/>
</dbReference>
<evidence type="ECO:0000256" key="3">
    <source>
        <dbReference type="ARBA" id="ARBA00012202"/>
    </source>
</evidence>
<dbReference type="EC" id="4.6.1.2" evidence="3"/>
<evidence type="ECO:0000256" key="9">
    <source>
        <dbReference type="ARBA" id="ARBA00023239"/>
    </source>
</evidence>
<dbReference type="Gene3D" id="3.30.70.1230">
    <property type="entry name" value="Nucleotide cyclase"/>
    <property type="match status" value="1"/>
</dbReference>
<feature type="region of interest" description="Disordered" evidence="12">
    <location>
        <begin position="1151"/>
        <end position="1213"/>
    </location>
</feature>
<gene>
    <name evidence="16" type="ORF">ABMA27_011376</name>
</gene>
<evidence type="ECO:0000256" key="13">
    <source>
        <dbReference type="SAM" id="SignalP"/>
    </source>
</evidence>
<dbReference type="InterPro" id="IPR001245">
    <property type="entry name" value="Ser-Thr/Tyr_kinase_cat_dom"/>
</dbReference>
<evidence type="ECO:0000256" key="2">
    <source>
        <dbReference type="ARBA" id="ARBA00004167"/>
    </source>
</evidence>
<evidence type="ECO:0000256" key="12">
    <source>
        <dbReference type="SAM" id="MobiDB-lite"/>
    </source>
</evidence>
<dbReference type="Proteomes" id="UP001549920">
    <property type="component" value="Unassembled WGS sequence"/>
</dbReference>
<keyword evidence="9" id="KW-0456">Lyase</keyword>
<proteinExistence type="predicted"/>
<dbReference type="SMART" id="SM00044">
    <property type="entry name" value="CYCc"/>
    <property type="match status" value="1"/>
</dbReference>
<evidence type="ECO:0000256" key="4">
    <source>
        <dbReference type="ARBA" id="ARBA00022692"/>
    </source>
</evidence>
<feature type="chain" id="PRO_5047168542" description="guanylate cyclase" evidence="13">
    <location>
        <begin position="20"/>
        <end position="1291"/>
    </location>
</feature>
<evidence type="ECO:0000256" key="10">
    <source>
        <dbReference type="ARBA" id="ARBA00023293"/>
    </source>
</evidence>
<dbReference type="SUPFAM" id="SSF56112">
    <property type="entry name" value="Protein kinase-like (PK-like)"/>
    <property type="match status" value="1"/>
</dbReference>
<dbReference type="SUPFAM" id="SSF55073">
    <property type="entry name" value="Nucleotide cyclase"/>
    <property type="match status" value="1"/>
</dbReference>
<name>A0ABR3IG55_LOXSC</name>
<keyword evidence="7" id="KW-0472">Membrane</keyword>
<keyword evidence="6" id="KW-1133">Transmembrane helix</keyword>
<feature type="domain" description="Protein kinase" evidence="14">
    <location>
        <begin position="571"/>
        <end position="882"/>
    </location>
</feature>
<keyword evidence="4" id="KW-0812">Transmembrane</keyword>
<evidence type="ECO:0000256" key="11">
    <source>
        <dbReference type="SAM" id="Coils"/>
    </source>
</evidence>
<feature type="compositionally biased region" description="Polar residues" evidence="12">
    <location>
        <begin position="1159"/>
        <end position="1175"/>
    </location>
</feature>
<dbReference type="PANTHER" id="PTHR11920">
    <property type="entry name" value="GUANYLYL CYCLASE"/>
    <property type="match status" value="1"/>
</dbReference>
<comment type="catalytic activity">
    <reaction evidence="1">
        <text>GTP = 3',5'-cyclic GMP + diphosphate</text>
        <dbReference type="Rhea" id="RHEA:13665"/>
        <dbReference type="ChEBI" id="CHEBI:33019"/>
        <dbReference type="ChEBI" id="CHEBI:37565"/>
        <dbReference type="ChEBI" id="CHEBI:57746"/>
        <dbReference type="EC" id="4.6.1.2"/>
    </reaction>
</comment>
<evidence type="ECO:0000259" key="15">
    <source>
        <dbReference type="PROSITE" id="PS50125"/>
    </source>
</evidence>
<feature type="coiled-coil region" evidence="11">
    <location>
        <begin position="889"/>
        <end position="916"/>
    </location>
</feature>
<keyword evidence="8" id="KW-0325">Glycoprotein</keyword>
<comment type="caution">
    <text evidence="16">The sequence shown here is derived from an EMBL/GenBank/DDBJ whole genome shotgun (WGS) entry which is preliminary data.</text>
</comment>
<dbReference type="EMBL" id="JBEUOH010000003">
    <property type="protein sequence ID" value="KAL0895221.1"/>
    <property type="molecule type" value="Genomic_DNA"/>
</dbReference>
<feature type="compositionally biased region" description="Low complexity" evidence="12">
    <location>
        <begin position="1243"/>
        <end position="1265"/>
    </location>
</feature>
<keyword evidence="17" id="KW-1185">Reference proteome</keyword>
<feature type="compositionally biased region" description="Basic and acidic residues" evidence="12">
    <location>
        <begin position="361"/>
        <end position="377"/>
    </location>
</feature>
<feature type="compositionally biased region" description="Basic and acidic residues" evidence="12">
    <location>
        <begin position="1275"/>
        <end position="1291"/>
    </location>
</feature>
<keyword evidence="10" id="KW-0141">cGMP biosynthesis</keyword>
<feature type="region of interest" description="Disordered" evidence="12">
    <location>
        <begin position="1243"/>
        <end position="1291"/>
    </location>
</feature>
<comment type="subcellular location">
    <subcellularLocation>
        <location evidence="2">Membrane</location>
        <topology evidence="2">Single-pass membrane protein</topology>
    </subcellularLocation>
</comment>
<dbReference type="InterPro" id="IPR000719">
    <property type="entry name" value="Prot_kinase_dom"/>
</dbReference>
<dbReference type="PROSITE" id="PS50125">
    <property type="entry name" value="GUANYLATE_CYCLASE_2"/>
    <property type="match status" value="1"/>
</dbReference>
<organism evidence="16 17">
    <name type="scientific">Loxostege sticticalis</name>
    <name type="common">Beet webworm moth</name>
    <dbReference type="NCBI Taxonomy" id="481309"/>
    <lineage>
        <taxon>Eukaryota</taxon>
        <taxon>Metazoa</taxon>
        <taxon>Ecdysozoa</taxon>
        <taxon>Arthropoda</taxon>
        <taxon>Hexapoda</taxon>
        <taxon>Insecta</taxon>
        <taxon>Pterygota</taxon>
        <taxon>Neoptera</taxon>
        <taxon>Endopterygota</taxon>
        <taxon>Lepidoptera</taxon>
        <taxon>Glossata</taxon>
        <taxon>Ditrysia</taxon>
        <taxon>Pyraloidea</taxon>
        <taxon>Crambidae</taxon>
        <taxon>Pyraustinae</taxon>
        <taxon>Loxostege</taxon>
    </lineage>
</organism>
<dbReference type="PANTHER" id="PTHR11920:SF462">
    <property type="entry name" value="GUANYLATE CYCLASE"/>
    <property type="match status" value="1"/>
</dbReference>
<evidence type="ECO:0000259" key="14">
    <source>
        <dbReference type="PROSITE" id="PS50011"/>
    </source>
</evidence>
<evidence type="ECO:0000256" key="1">
    <source>
        <dbReference type="ARBA" id="ARBA00001436"/>
    </source>
</evidence>
<protein>
    <recommendedName>
        <fullName evidence="3">guanylate cyclase</fullName>
        <ecNumber evidence="3">4.6.1.2</ecNumber>
    </recommendedName>
</protein>
<dbReference type="CDD" id="cd07302">
    <property type="entry name" value="CHD"/>
    <property type="match status" value="1"/>
</dbReference>
<evidence type="ECO:0000256" key="8">
    <source>
        <dbReference type="ARBA" id="ARBA00023180"/>
    </source>
</evidence>
<dbReference type="PROSITE" id="PS50011">
    <property type="entry name" value="PROTEIN_KINASE_DOM"/>
    <property type="match status" value="1"/>
</dbReference>
<feature type="region of interest" description="Disordered" evidence="12">
    <location>
        <begin position="359"/>
        <end position="394"/>
    </location>
</feature>
<dbReference type="Gene3D" id="1.10.510.10">
    <property type="entry name" value="Transferase(Phosphotransferase) domain 1"/>
    <property type="match status" value="1"/>
</dbReference>
<dbReference type="Gene3D" id="6.10.250.780">
    <property type="match status" value="1"/>
</dbReference>
<evidence type="ECO:0000313" key="17">
    <source>
        <dbReference type="Proteomes" id="UP001549920"/>
    </source>
</evidence>
<evidence type="ECO:0000256" key="7">
    <source>
        <dbReference type="ARBA" id="ARBA00023136"/>
    </source>
</evidence>
<reference evidence="16 17" key="1">
    <citation type="submission" date="2024-06" db="EMBL/GenBank/DDBJ databases">
        <title>A chromosome-level genome assembly of beet webworm, Loxostege sticticalis.</title>
        <authorList>
            <person name="Zhang Y."/>
        </authorList>
    </citation>
    <scope>NUCLEOTIDE SEQUENCE [LARGE SCALE GENOMIC DNA]</scope>
    <source>
        <strain evidence="16">AQ026</strain>
        <tissue evidence="16">Whole body</tissue>
    </source>
</reference>